<dbReference type="RefSeq" id="WP_266073967.1">
    <property type="nucleotide sequence ID" value="NZ_JAPJDO010000010.1"/>
</dbReference>
<evidence type="ECO:0000313" key="2">
    <source>
        <dbReference type="EMBL" id="MCX2937771.1"/>
    </source>
</evidence>
<feature type="coiled-coil region" evidence="1">
    <location>
        <begin position="141"/>
        <end position="168"/>
    </location>
</feature>
<accession>A0ABT3SE30</accession>
<dbReference type="InterPro" id="IPR014054">
    <property type="entry name" value="Phage_regulatory_Rha"/>
</dbReference>
<dbReference type="Proteomes" id="UP001300745">
    <property type="component" value="Unassembled WGS sequence"/>
</dbReference>
<dbReference type="Pfam" id="PF09669">
    <property type="entry name" value="Phage_pRha"/>
    <property type="match status" value="1"/>
</dbReference>
<protein>
    <submittedName>
        <fullName evidence="2">Rha family transcriptional regulator</fullName>
    </submittedName>
</protein>
<name>A0ABT3SE30_9MYCO</name>
<reference evidence="2 3" key="1">
    <citation type="submission" date="2022-11" db="EMBL/GenBank/DDBJ databases">
        <title>Mycobacterium sp. nov.</title>
        <authorList>
            <person name="Papic B."/>
            <person name="Spicic S."/>
            <person name="Duvnjak S."/>
        </authorList>
    </citation>
    <scope>NUCLEOTIDE SEQUENCE [LARGE SCALE GENOMIC DNA]</scope>
    <source>
        <strain evidence="2 3">CVI_P4</strain>
    </source>
</reference>
<evidence type="ECO:0000256" key="1">
    <source>
        <dbReference type="SAM" id="Coils"/>
    </source>
</evidence>
<keyword evidence="1" id="KW-0175">Coiled coil</keyword>
<dbReference type="EMBL" id="JAPJDO010000010">
    <property type="protein sequence ID" value="MCX2937771.1"/>
    <property type="molecule type" value="Genomic_DNA"/>
</dbReference>
<comment type="caution">
    <text evidence="2">The sequence shown here is derived from an EMBL/GenBank/DDBJ whole genome shotgun (WGS) entry which is preliminary data.</text>
</comment>
<proteinExistence type="predicted"/>
<sequence>MTDIRIPESDPPTEYFAALERTTPIVQASADGAPTTTSMRVANGTRNEHRAVLQLIRENMADFEEFGGVAFEVEPFDTAGGVQHRRVAILNEEHATLLLTYMRNNEVVKDFKKRLVREFAALRRAASEVRPLTPLEYARKLVDAEERVEAATTRAEQAEQRAEIESRHRRAIEGGDGILLTDFGKKYFSEVRHTDFFEHLYAKKWLIDQRGGRVLPNGDVRNGHDHGKPTYKGRPFIYEHDTGNHGGKRRFQPRVRPQREIEFRDALAAEGLPVNTHSTGLVLISNDELKAVSS</sequence>
<keyword evidence="3" id="KW-1185">Reference proteome</keyword>
<evidence type="ECO:0000313" key="3">
    <source>
        <dbReference type="Proteomes" id="UP001300745"/>
    </source>
</evidence>
<organism evidence="2 3">
    <name type="scientific">Mycobacterium pinniadriaticum</name>
    <dbReference type="NCBI Taxonomy" id="2994102"/>
    <lineage>
        <taxon>Bacteria</taxon>
        <taxon>Bacillati</taxon>
        <taxon>Actinomycetota</taxon>
        <taxon>Actinomycetes</taxon>
        <taxon>Mycobacteriales</taxon>
        <taxon>Mycobacteriaceae</taxon>
        <taxon>Mycobacterium</taxon>
    </lineage>
</organism>
<gene>
    <name evidence="2" type="ORF">ORI27_13765</name>
</gene>